<dbReference type="AlphaFoldDB" id="A0A0A9AKL9"/>
<protein>
    <submittedName>
        <fullName evidence="1">Uncharacterized protein</fullName>
    </submittedName>
</protein>
<accession>A0A0A9AKL9</accession>
<reference evidence="1" key="1">
    <citation type="submission" date="2014-09" db="EMBL/GenBank/DDBJ databases">
        <authorList>
            <person name="Magalhaes I.L.F."/>
            <person name="Oliveira U."/>
            <person name="Santos F.R."/>
            <person name="Vidigal T.H.D.A."/>
            <person name="Brescovit A.D."/>
            <person name="Santos A.J."/>
        </authorList>
    </citation>
    <scope>NUCLEOTIDE SEQUENCE</scope>
    <source>
        <tissue evidence="1">Shoot tissue taken approximately 20 cm above the soil surface</tissue>
    </source>
</reference>
<evidence type="ECO:0000313" key="1">
    <source>
        <dbReference type="EMBL" id="JAD50428.1"/>
    </source>
</evidence>
<name>A0A0A9AKL9_ARUDO</name>
<organism evidence="1">
    <name type="scientific">Arundo donax</name>
    <name type="common">Giant reed</name>
    <name type="synonym">Donax arundinaceus</name>
    <dbReference type="NCBI Taxonomy" id="35708"/>
    <lineage>
        <taxon>Eukaryota</taxon>
        <taxon>Viridiplantae</taxon>
        <taxon>Streptophyta</taxon>
        <taxon>Embryophyta</taxon>
        <taxon>Tracheophyta</taxon>
        <taxon>Spermatophyta</taxon>
        <taxon>Magnoliopsida</taxon>
        <taxon>Liliopsida</taxon>
        <taxon>Poales</taxon>
        <taxon>Poaceae</taxon>
        <taxon>PACMAD clade</taxon>
        <taxon>Arundinoideae</taxon>
        <taxon>Arundineae</taxon>
        <taxon>Arundo</taxon>
    </lineage>
</organism>
<proteinExistence type="predicted"/>
<sequence>MSHLIVELKKIKWHRIDECTARIHHRPNQILR</sequence>
<reference evidence="1" key="2">
    <citation type="journal article" date="2015" name="Data Brief">
        <title>Shoot transcriptome of the giant reed, Arundo donax.</title>
        <authorList>
            <person name="Barrero R.A."/>
            <person name="Guerrero F.D."/>
            <person name="Moolhuijzen P."/>
            <person name="Goolsby J.A."/>
            <person name="Tidwell J."/>
            <person name="Bellgard S.E."/>
            <person name="Bellgard M.I."/>
        </authorList>
    </citation>
    <scope>NUCLEOTIDE SEQUENCE</scope>
    <source>
        <tissue evidence="1">Shoot tissue taken approximately 20 cm above the soil surface</tissue>
    </source>
</reference>
<dbReference type="EMBL" id="GBRH01247467">
    <property type="protein sequence ID" value="JAD50428.1"/>
    <property type="molecule type" value="Transcribed_RNA"/>
</dbReference>